<feature type="domain" description="Uroporphyrinogen decarboxylase (URO-D)" evidence="1">
    <location>
        <begin position="153"/>
        <end position="406"/>
    </location>
</feature>
<dbReference type="PANTHER" id="PTHR47099">
    <property type="entry name" value="METHYLCOBAMIDE:COM METHYLTRANSFERASE MTBA"/>
    <property type="match status" value="1"/>
</dbReference>
<dbReference type="InterPro" id="IPR000257">
    <property type="entry name" value="Uroporphyrinogen_deCOase"/>
</dbReference>
<dbReference type="AlphaFoldDB" id="A0A1F6CZM9"/>
<dbReference type="EMBL" id="MFKF01000099">
    <property type="protein sequence ID" value="OGG54644.1"/>
    <property type="molecule type" value="Genomic_DNA"/>
</dbReference>
<dbReference type="InterPro" id="IPR038071">
    <property type="entry name" value="UROD/MetE-like_sf"/>
</dbReference>
<name>A0A1F6CZM9_HANXR</name>
<evidence type="ECO:0000313" key="2">
    <source>
        <dbReference type="EMBL" id="OGG54644.1"/>
    </source>
</evidence>
<dbReference type="InterPro" id="IPR052024">
    <property type="entry name" value="Methanogen_methyltrans"/>
</dbReference>
<accession>A0A1F6CZM9</accession>
<gene>
    <name evidence="2" type="ORF">A3F84_13775</name>
</gene>
<protein>
    <recommendedName>
        <fullName evidence="1">Uroporphyrinogen decarboxylase (URO-D) domain-containing protein</fullName>
    </recommendedName>
</protein>
<evidence type="ECO:0000313" key="3">
    <source>
        <dbReference type="Proteomes" id="UP000178606"/>
    </source>
</evidence>
<evidence type="ECO:0000259" key="1">
    <source>
        <dbReference type="Pfam" id="PF01208"/>
    </source>
</evidence>
<dbReference type="SUPFAM" id="SSF51726">
    <property type="entry name" value="UROD/MetE-like"/>
    <property type="match status" value="1"/>
</dbReference>
<dbReference type="GO" id="GO:0004853">
    <property type="term" value="F:uroporphyrinogen decarboxylase activity"/>
    <property type="evidence" value="ECO:0007669"/>
    <property type="project" value="InterPro"/>
</dbReference>
<dbReference type="Proteomes" id="UP000178606">
    <property type="component" value="Unassembled WGS sequence"/>
</dbReference>
<comment type="caution">
    <text evidence="2">The sequence shown here is derived from an EMBL/GenBank/DDBJ whole genome shotgun (WGS) entry which is preliminary data.</text>
</comment>
<reference evidence="2 3" key="1">
    <citation type="journal article" date="2016" name="Nat. Commun.">
        <title>Thousands of microbial genomes shed light on interconnected biogeochemical processes in an aquifer system.</title>
        <authorList>
            <person name="Anantharaman K."/>
            <person name="Brown C.T."/>
            <person name="Hug L.A."/>
            <person name="Sharon I."/>
            <person name="Castelle C.J."/>
            <person name="Probst A.J."/>
            <person name="Thomas B.C."/>
            <person name="Singh A."/>
            <person name="Wilkins M.J."/>
            <person name="Karaoz U."/>
            <person name="Brodie E.L."/>
            <person name="Williams K.H."/>
            <person name="Hubbard S.S."/>
            <person name="Banfield J.F."/>
        </authorList>
    </citation>
    <scope>NUCLEOTIDE SEQUENCE [LARGE SCALE GENOMIC DNA]</scope>
    <source>
        <strain evidence="3">RIFCSPLOWO2_12_FULL_64_10</strain>
    </source>
</reference>
<sequence length="408" mass="45730">MTSRERVLRAVNFERPDRVPIDLGAIRASGINAVVYDQLKRRMGFRTPTRIHDTMQILAEVELEVAERLHVDVVPLDAGDAAWLRHEGAEGVRKRLFCGQEVRFPPGTDIAEGPDGGWALRNAAGEAFARMPKDGYYFDFVQPTMASRRIDPKAFRPRDTVTDEELDLMARRARFLHENTDKAILGWGASISLVGLSYLLADNITQGALDEWMLMLMTEKETAHEMMGRSVDATIKRIDLYHQAVGPHCFAWGVGSDDAGTQRGEFMAPDLFAEMIKPHYRRLCDWVHAHTNWKTYLHCCGSIFHYIPEWIDAGVDILNPVQISAANMEPERLMRHFGGRIVFWGGGCDTQGVLPLGTPAEVREHVRHNLSVFGGGSGGYVFTQVHNVQQNVPVENVEAMLAAAYEFG</sequence>
<organism evidence="2 3">
    <name type="scientific">Handelsmanbacteria sp. (strain RIFCSPLOWO2_12_FULL_64_10)</name>
    <dbReference type="NCBI Taxonomy" id="1817868"/>
    <lineage>
        <taxon>Bacteria</taxon>
        <taxon>Candidatus Handelsmaniibacteriota</taxon>
    </lineage>
</organism>
<dbReference type="Pfam" id="PF01208">
    <property type="entry name" value="URO-D"/>
    <property type="match status" value="1"/>
</dbReference>
<dbReference type="Gene3D" id="3.20.20.210">
    <property type="match status" value="1"/>
</dbReference>
<proteinExistence type="predicted"/>
<dbReference type="PANTHER" id="PTHR47099:SF1">
    <property type="entry name" value="METHYLCOBAMIDE:COM METHYLTRANSFERASE MTBA"/>
    <property type="match status" value="1"/>
</dbReference>
<dbReference type="GO" id="GO:0006779">
    <property type="term" value="P:porphyrin-containing compound biosynthetic process"/>
    <property type="evidence" value="ECO:0007669"/>
    <property type="project" value="InterPro"/>
</dbReference>